<dbReference type="SUPFAM" id="SSF50974">
    <property type="entry name" value="Nitrous oxide reductase, N-terminal domain"/>
    <property type="match status" value="1"/>
</dbReference>
<proteinExistence type="predicted"/>
<reference evidence="1 2" key="1">
    <citation type="submission" date="2020-04" db="EMBL/GenBank/DDBJ databases">
        <title>MicrobeNet Type strains.</title>
        <authorList>
            <person name="Nicholson A.C."/>
        </authorList>
    </citation>
    <scope>NUCLEOTIDE SEQUENCE [LARGE SCALE GENOMIC DNA]</scope>
    <source>
        <strain evidence="1 2">CCUG 61472</strain>
    </source>
</reference>
<name>A0A7X6N3R3_9LACO</name>
<dbReference type="InterPro" id="IPR011045">
    <property type="entry name" value="N2O_reductase_N"/>
</dbReference>
<evidence type="ECO:0000313" key="2">
    <source>
        <dbReference type="Proteomes" id="UP000549765"/>
    </source>
</evidence>
<comment type="caution">
    <text evidence="1">The sequence shown here is derived from an EMBL/GenBank/DDBJ whole genome shotgun (WGS) entry which is preliminary data.</text>
</comment>
<dbReference type="InterPro" id="IPR013783">
    <property type="entry name" value="Ig-like_fold"/>
</dbReference>
<sequence>MNTPNINVNGLRTKPTANGYPKGLNLNLTNENLVLATDFVYQRPDNSDKYPDLYYVKPQATLSLDVKDLKPTVNSRTWNSDGSYTITGSLAQKGDTITANLNGGTFTPQTDSNTGNWTLTIPTATATNTVTFTESDSNLVAANSGATNDPAGTAIAEIGPKPLAFHTNDGTWQPIKFYQADGTNSNIPKDNQTFDLGKVQKNYVYGSTWNAFLDNYTAGKNFSITATSAGLTLAGHQTVPLYYTNGNYSNTNPSNNKNFLQLLTNNTPTKIMSWNDATVNLTLSNTP</sequence>
<accession>A0A7X6N3R3</accession>
<protein>
    <submittedName>
        <fullName evidence="1">Uncharacterized protein</fullName>
    </submittedName>
</protein>
<dbReference type="Gene3D" id="2.60.40.10">
    <property type="entry name" value="Immunoglobulins"/>
    <property type="match status" value="1"/>
</dbReference>
<keyword evidence="2" id="KW-1185">Reference proteome</keyword>
<organism evidence="1 2">
    <name type="scientific">Periweissella fabalis</name>
    <dbReference type="NCBI Taxonomy" id="1070421"/>
    <lineage>
        <taxon>Bacteria</taxon>
        <taxon>Bacillati</taxon>
        <taxon>Bacillota</taxon>
        <taxon>Bacilli</taxon>
        <taxon>Lactobacillales</taxon>
        <taxon>Lactobacillaceae</taxon>
        <taxon>Periweissella</taxon>
    </lineage>
</organism>
<evidence type="ECO:0000313" key="1">
    <source>
        <dbReference type="EMBL" id="NKZ24789.1"/>
    </source>
</evidence>
<dbReference type="EMBL" id="JAAXPN010000009">
    <property type="protein sequence ID" value="NKZ24789.1"/>
    <property type="molecule type" value="Genomic_DNA"/>
</dbReference>
<dbReference type="RefSeq" id="WP_168722581.1">
    <property type="nucleotide sequence ID" value="NZ_JAAXPN010000009.1"/>
</dbReference>
<dbReference type="Proteomes" id="UP000549765">
    <property type="component" value="Unassembled WGS sequence"/>
</dbReference>
<dbReference type="AlphaFoldDB" id="A0A7X6N3R3"/>
<gene>
    <name evidence="1" type="ORF">HF964_08275</name>
</gene>